<gene>
    <name evidence="2" type="ORF">PCOR1329_LOCUS34767</name>
</gene>
<organism evidence="2 3">
    <name type="scientific">Prorocentrum cordatum</name>
    <dbReference type="NCBI Taxonomy" id="2364126"/>
    <lineage>
        <taxon>Eukaryota</taxon>
        <taxon>Sar</taxon>
        <taxon>Alveolata</taxon>
        <taxon>Dinophyceae</taxon>
        <taxon>Prorocentrales</taxon>
        <taxon>Prorocentraceae</taxon>
        <taxon>Prorocentrum</taxon>
    </lineage>
</organism>
<proteinExistence type="predicted"/>
<feature type="region of interest" description="Disordered" evidence="1">
    <location>
        <begin position="178"/>
        <end position="247"/>
    </location>
</feature>
<evidence type="ECO:0000313" key="2">
    <source>
        <dbReference type="EMBL" id="CAK0838936.1"/>
    </source>
</evidence>
<feature type="region of interest" description="Disordered" evidence="1">
    <location>
        <begin position="65"/>
        <end position="96"/>
    </location>
</feature>
<evidence type="ECO:0000256" key="1">
    <source>
        <dbReference type="SAM" id="MobiDB-lite"/>
    </source>
</evidence>
<evidence type="ECO:0000313" key="3">
    <source>
        <dbReference type="Proteomes" id="UP001189429"/>
    </source>
</evidence>
<feature type="compositionally biased region" description="Pro residues" evidence="1">
    <location>
        <begin position="215"/>
        <end position="230"/>
    </location>
</feature>
<sequence length="461" mass="47360">MLRLLSPGCRLAAGAGSTGAGPRHRPAALPQRHGAAEAAEAGRCPRQPAVSLLQHDARWGRVGQGAPELRQGADADTRSEQAPQEENSEVHSDARPGGHLCERSVLHTLLLQAWGGPGAPRGASALLDRGTCGGARAGLLQLRAPGVGAPLAAGFLGILACGLAAACHCLSRGWPSEASAPQGCDAAGGAGRTAPAGAVPPVRWPSPERGAAPQVRPPSPAGPQGPPVHPAPALLGRTRSGRRPAAQVDKLKEVVPVAAEDGQAGRPCGAAAPEGHGGEDFCPGLVVPEGLECELEVPVAGKRGGTTRPTFTSPEGQGVLEVRPAQPAGAGGRGAGGFVLLEGDREVARCVAGDGEFRLLTAAGDSYAFLAQARRQTAACDRRFLLTTKTGARWEFAGSFGDHAVDVTDIRGNQRRGPRGPQRGGQHRALQGQPRRRPPAVPGPSWPPERRGPRAVWPPLR</sequence>
<feature type="region of interest" description="Disordered" evidence="1">
    <location>
        <begin position="13"/>
        <end position="43"/>
    </location>
</feature>
<evidence type="ECO:0008006" key="4">
    <source>
        <dbReference type="Google" id="ProtNLM"/>
    </source>
</evidence>
<feature type="region of interest" description="Disordered" evidence="1">
    <location>
        <begin position="410"/>
        <end position="461"/>
    </location>
</feature>
<comment type="caution">
    <text evidence="2">The sequence shown here is derived from an EMBL/GenBank/DDBJ whole genome shotgun (WGS) entry which is preliminary data.</text>
</comment>
<reference evidence="2" key="1">
    <citation type="submission" date="2023-10" db="EMBL/GenBank/DDBJ databases">
        <authorList>
            <person name="Chen Y."/>
            <person name="Shah S."/>
            <person name="Dougan E. K."/>
            <person name="Thang M."/>
            <person name="Chan C."/>
        </authorList>
    </citation>
    <scope>NUCLEOTIDE SEQUENCE [LARGE SCALE GENOMIC DNA]</scope>
</reference>
<dbReference type="EMBL" id="CAUYUJ010014259">
    <property type="protein sequence ID" value="CAK0838936.1"/>
    <property type="molecule type" value="Genomic_DNA"/>
</dbReference>
<dbReference type="Proteomes" id="UP001189429">
    <property type="component" value="Unassembled WGS sequence"/>
</dbReference>
<keyword evidence="3" id="KW-1185">Reference proteome</keyword>
<accession>A0ABN9T1W9</accession>
<feature type="compositionally biased region" description="Low complexity" evidence="1">
    <location>
        <begin position="192"/>
        <end position="201"/>
    </location>
</feature>
<name>A0ABN9T1W9_9DINO</name>
<protein>
    <recommendedName>
        <fullName evidence="4">Fascin</fullName>
    </recommendedName>
</protein>